<dbReference type="KEGG" id="bsed:DN745_10240"/>
<sequence>MKRFGTVAVIAALLLATALFYRFRGEEATPDTRTPTPPVTERPTAPPTPTMHATKAGVLTLSADSSHGYMLSDSAQEVYAAIDIAAQQIDGGERPPLNISLVIDRSGSMRGSKMENAKSAAIALIDKLRPQDRISIVSYATDVEVTMPSTMARGTDIGAMQRQIRDMRAAGGTNIAGGYTYGVEEVKKFMRDDTINRVILVSDGEATIGNTNPDVFRKMAQTYRAQGVSLSTIGVGLDYNEDLMAGMADEGAGNYYFVDAPSSAVAIFERELDSLAKTVAKNTAVLLSFGDGVILEDVYGFAHQNVGSKVAISLAEFQSGENKNILLKLRVDPSKGGVFPLMNATLSYKDMQQSDLNTQIVALESVRTEDVELAKSKVNVEVIGRVQQIEVAESLKDAMTAYEAGRDEEAKEVLRKSQRRVQAASDKYQFKSEAVGRAGGELKDALDAVNKPAATFEERERTVKYKKSKSRNMKRSDSIDLW</sequence>
<feature type="region of interest" description="Disordered" evidence="1">
    <location>
        <begin position="28"/>
        <end position="51"/>
    </location>
</feature>
<feature type="region of interest" description="Disordered" evidence="1">
    <location>
        <begin position="457"/>
        <end position="482"/>
    </location>
</feature>
<dbReference type="InterPro" id="IPR051266">
    <property type="entry name" value="CLCR"/>
</dbReference>
<protein>
    <submittedName>
        <fullName evidence="2">Uncharacterized protein</fullName>
    </submittedName>
</protein>
<gene>
    <name evidence="2" type="ORF">DN745_10240</name>
</gene>
<dbReference type="PANTHER" id="PTHR10579:SF43">
    <property type="entry name" value="ZINC FINGER (C3HC4-TYPE RING FINGER) FAMILY PROTEIN"/>
    <property type="match status" value="1"/>
</dbReference>
<organism evidence="2 3">
    <name type="scientific">Bradymonas sediminis</name>
    <dbReference type="NCBI Taxonomy" id="1548548"/>
    <lineage>
        <taxon>Bacteria</taxon>
        <taxon>Deltaproteobacteria</taxon>
        <taxon>Bradymonadales</taxon>
        <taxon>Bradymonadaceae</taxon>
        <taxon>Bradymonas</taxon>
    </lineage>
</organism>
<dbReference type="SUPFAM" id="SSF53300">
    <property type="entry name" value="vWA-like"/>
    <property type="match status" value="1"/>
</dbReference>
<dbReference type="InterPro" id="IPR036465">
    <property type="entry name" value="vWFA_dom_sf"/>
</dbReference>
<dbReference type="RefSeq" id="WP_111334569.1">
    <property type="nucleotide sequence ID" value="NZ_CP030032.1"/>
</dbReference>
<dbReference type="PROSITE" id="PS50234">
    <property type="entry name" value="VWFA"/>
    <property type="match status" value="1"/>
</dbReference>
<evidence type="ECO:0000313" key="2">
    <source>
        <dbReference type="EMBL" id="AWV89698.1"/>
    </source>
</evidence>
<evidence type="ECO:0000256" key="1">
    <source>
        <dbReference type="SAM" id="MobiDB-lite"/>
    </source>
</evidence>
<evidence type="ECO:0000313" key="3">
    <source>
        <dbReference type="Proteomes" id="UP000249799"/>
    </source>
</evidence>
<feature type="compositionally biased region" description="Pro residues" evidence="1">
    <location>
        <begin position="35"/>
        <end position="49"/>
    </location>
</feature>
<keyword evidence="3" id="KW-1185">Reference proteome</keyword>
<accession>A0A2Z4FLZ7</accession>
<dbReference type="EMBL" id="CP030032">
    <property type="protein sequence ID" value="AWV89698.1"/>
    <property type="molecule type" value="Genomic_DNA"/>
</dbReference>
<dbReference type="OrthoDB" id="9781333at2"/>
<proteinExistence type="predicted"/>
<dbReference type="Pfam" id="PF00092">
    <property type="entry name" value="VWA"/>
    <property type="match status" value="1"/>
</dbReference>
<name>A0A2Z4FLZ7_9DELT</name>
<dbReference type="SMART" id="SM00327">
    <property type="entry name" value="VWA"/>
    <property type="match status" value="1"/>
</dbReference>
<dbReference type="Proteomes" id="UP000249799">
    <property type="component" value="Chromosome"/>
</dbReference>
<dbReference type="AlphaFoldDB" id="A0A2Z4FLZ7"/>
<feature type="compositionally biased region" description="Basic residues" evidence="1">
    <location>
        <begin position="464"/>
        <end position="473"/>
    </location>
</feature>
<dbReference type="InterPro" id="IPR002035">
    <property type="entry name" value="VWF_A"/>
</dbReference>
<reference evidence="2 3" key="1">
    <citation type="submission" date="2018-06" db="EMBL/GenBank/DDBJ databases">
        <title>Lujinxingia sediminis gen. nov. sp. nov., a new facultative anaerobic member of the class Deltaproteobacteria, and proposal of Lujinxingaceae fam. nov.</title>
        <authorList>
            <person name="Guo L.-Y."/>
            <person name="Li C.-M."/>
            <person name="Wang S."/>
            <person name="Du Z.-J."/>
        </authorList>
    </citation>
    <scope>NUCLEOTIDE SEQUENCE [LARGE SCALE GENOMIC DNA]</scope>
    <source>
        <strain evidence="2 3">FA350</strain>
    </source>
</reference>
<dbReference type="Gene3D" id="3.40.50.410">
    <property type="entry name" value="von Willebrand factor, type A domain"/>
    <property type="match status" value="1"/>
</dbReference>
<dbReference type="PANTHER" id="PTHR10579">
    <property type="entry name" value="CALCIUM-ACTIVATED CHLORIDE CHANNEL REGULATOR"/>
    <property type="match status" value="1"/>
</dbReference>